<keyword evidence="1" id="KW-0472">Membrane</keyword>
<organism evidence="2 3">
    <name type="scientific">Hyalella azteca</name>
    <name type="common">Amphipod</name>
    <dbReference type="NCBI Taxonomy" id="294128"/>
    <lineage>
        <taxon>Eukaryota</taxon>
        <taxon>Metazoa</taxon>
        <taxon>Ecdysozoa</taxon>
        <taxon>Arthropoda</taxon>
        <taxon>Crustacea</taxon>
        <taxon>Multicrustacea</taxon>
        <taxon>Malacostraca</taxon>
        <taxon>Eumalacostraca</taxon>
        <taxon>Peracarida</taxon>
        <taxon>Amphipoda</taxon>
        <taxon>Senticaudata</taxon>
        <taxon>Talitrida</taxon>
        <taxon>Talitroidea</taxon>
        <taxon>Hyalellidae</taxon>
        <taxon>Hyalella</taxon>
    </lineage>
</organism>
<feature type="transmembrane region" description="Helical" evidence="1">
    <location>
        <begin position="153"/>
        <end position="172"/>
    </location>
</feature>
<dbReference type="Proteomes" id="UP000694843">
    <property type="component" value="Unplaced"/>
</dbReference>
<evidence type="ECO:0000313" key="2">
    <source>
        <dbReference type="Proteomes" id="UP000694843"/>
    </source>
</evidence>
<reference evidence="3" key="1">
    <citation type="submission" date="2025-08" db="UniProtKB">
        <authorList>
            <consortium name="RefSeq"/>
        </authorList>
    </citation>
    <scope>IDENTIFICATION</scope>
    <source>
        <tissue evidence="3">Whole organism</tissue>
    </source>
</reference>
<dbReference type="KEGG" id="hazt:108669135"/>
<keyword evidence="2" id="KW-1185">Reference proteome</keyword>
<dbReference type="OrthoDB" id="10553651at2759"/>
<proteinExistence type="predicted"/>
<gene>
    <name evidence="3" type="primary">LOC108669135</name>
</gene>
<sequence>MSFDSTFVTEILRWRYAAALASVLLVQVVLPSFACGIFKTFFVLQVWHPVTVVQELWQSSWISGLFLPTLCYLILVRVHVHNYSVVEDHSTKVWHVCHKALRLKSLCVTAVLVSCISYLTHHYAAAAHPLFASLVLPCSSSGSAATCMNSRALLAWCLGVVCGLHYAFVYILGGGNLVTMATIPAPKKQRLRALLAPSALGRRMHAAFWGDGENEPHLAGIGIRGVMSLVICYAFIGGMLESWVGNVLGINPSSELPHADALTSDFNSTDNIPALKQELALNCDI</sequence>
<keyword evidence="1" id="KW-1133">Transmembrane helix</keyword>
<accession>A0A979FJ34</accession>
<keyword evidence="1" id="KW-0812">Transmembrane</keyword>
<feature type="transmembrane region" description="Helical" evidence="1">
    <location>
        <begin position="218"/>
        <end position="236"/>
    </location>
</feature>
<feature type="transmembrane region" description="Helical" evidence="1">
    <location>
        <begin position="61"/>
        <end position="80"/>
    </location>
</feature>
<dbReference type="GeneID" id="108669135"/>
<name>A0A979FJ34_HYAAZ</name>
<feature type="transmembrane region" description="Helical" evidence="1">
    <location>
        <begin position="16"/>
        <end position="41"/>
    </location>
</feature>
<evidence type="ECO:0000256" key="1">
    <source>
        <dbReference type="SAM" id="Phobius"/>
    </source>
</evidence>
<dbReference type="RefSeq" id="XP_047736981.1">
    <property type="nucleotide sequence ID" value="XM_047881025.1"/>
</dbReference>
<dbReference type="AlphaFoldDB" id="A0A979FJ34"/>
<protein>
    <submittedName>
        <fullName evidence="3">Uncharacterized protein LOC108669135</fullName>
    </submittedName>
</protein>
<evidence type="ECO:0000313" key="3">
    <source>
        <dbReference type="RefSeq" id="XP_047736981.1"/>
    </source>
</evidence>